<keyword evidence="9" id="KW-1185">Reference proteome</keyword>
<dbReference type="GO" id="GO:0006308">
    <property type="term" value="P:DNA catabolic process"/>
    <property type="evidence" value="ECO:0007669"/>
    <property type="project" value="UniProtKB-UniRule"/>
</dbReference>
<proteinExistence type="inferred from homology"/>
<feature type="coiled-coil region" evidence="7">
    <location>
        <begin position="15"/>
        <end position="63"/>
    </location>
</feature>
<keyword evidence="5" id="KW-0269">Exonuclease</keyword>
<evidence type="ECO:0000256" key="1">
    <source>
        <dbReference type="ARBA" id="ARBA00009998"/>
    </source>
</evidence>
<evidence type="ECO:0000313" key="9">
    <source>
        <dbReference type="Proteomes" id="UP000032900"/>
    </source>
</evidence>
<evidence type="ECO:0000256" key="6">
    <source>
        <dbReference type="NCBIfam" id="TIGR01280"/>
    </source>
</evidence>
<reference evidence="8 9" key="1">
    <citation type="journal article" date="2015" name="Microbes Environ.">
        <title>Distribution and evolution of nitrogen fixation genes in the phylum bacteroidetes.</title>
        <authorList>
            <person name="Inoue J."/>
            <person name="Oshima K."/>
            <person name="Suda W."/>
            <person name="Sakamoto M."/>
            <person name="Iino T."/>
            <person name="Noda S."/>
            <person name="Hongoh Y."/>
            <person name="Hattori M."/>
            <person name="Ohkuma M."/>
        </authorList>
    </citation>
    <scope>NUCLEOTIDE SEQUENCE [LARGE SCALE GENOMIC DNA]</scope>
    <source>
        <strain evidence="8">JCM 15548</strain>
    </source>
</reference>
<dbReference type="GO" id="GO:0008855">
    <property type="term" value="F:exodeoxyribonuclease VII activity"/>
    <property type="evidence" value="ECO:0007669"/>
    <property type="project" value="UniProtKB-UniRule"/>
</dbReference>
<dbReference type="Pfam" id="PF02609">
    <property type="entry name" value="Exonuc_VII_S"/>
    <property type="match status" value="1"/>
</dbReference>
<organism evidence="8 9">
    <name type="scientific">Geofilum rubicundum JCM 15548</name>
    <dbReference type="NCBI Taxonomy" id="1236989"/>
    <lineage>
        <taxon>Bacteria</taxon>
        <taxon>Pseudomonadati</taxon>
        <taxon>Bacteroidota</taxon>
        <taxon>Bacteroidia</taxon>
        <taxon>Marinilabiliales</taxon>
        <taxon>Marinilabiliaceae</taxon>
        <taxon>Geofilum</taxon>
    </lineage>
</organism>
<dbReference type="Gene3D" id="1.10.287.1040">
    <property type="entry name" value="Exonuclease VII, small subunit"/>
    <property type="match status" value="1"/>
</dbReference>
<evidence type="ECO:0000256" key="7">
    <source>
        <dbReference type="SAM" id="Coils"/>
    </source>
</evidence>
<dbReference type="Proteomes" id="UP000032900">
    <property type="component" value="Unassembled WGS sequence"/>
</dbReference>
<comment type="similarity">
    <text evidence="1">Belongs to the XseB family.</text>
</comment>
<keyword evidence="2" id="KW-0963">Cytoplasm</keyword>
<dbReference type="EC" id="3.1.11.6" evidence="6"/>
<evidence type="ECO:0000256" key="4">
    <source>
        <dbReference type="ARBA" id="ARBA00022801"/>
    </source>
</evidence>
<accession>A0A0E9LXP3</accession>
<comment type="caution">
    <text evidence="8">The sequence shown here is derived from an EMBL/GenBank/DDBJ whole genome shotgun (WGS) entry which is preliminary data.</text>
</comment>
<evidence type="ECO:0000256" key="3">
    <source>
        <dbReference type="ARBA" id="ARBA00022722"/>
    </source>
</evidence>
<evidence type="ECO:0000313" key="8">
    <source>
        <dbReference type="EMBL" id="GAO30357.1"/>
    </source>
</evidence>
<evidence type="ECO:0000256" key="5">
    <source>
        <dbReference type="ARBA" id="ARBA00022839"/>
    </source>
</evidence>
<dbReference type="EMBL" id="BAZW01000022">
    <property type="protein sequence ID" value="GAO30357.1"/>
    <property type="molecule type" value="Genomic_DNA"/>
</dbReference>
<gene>
    <name evidence="8" type="ORF">JCM15548_12622</name>
</gene>
<dbReference type="RefSeq" id="WP_062125277.1">
    <property type="nucleotide sequence ID" value="NZ_BAZW01000022.1"/>
</dbReference>
<dbReference type="InterPro" id="IPR037004">
    <property type="entry name" value="Exonuc_VII_ssu_sf"/>
</dbReference>
<protein>
    <recommendedName>
        <fullName evidence="6">Exodeoxyribonuclease VII small subunit</fullName>
        <ecNumber evidence="6">3.1.11.6</ecNumber>
    </recommendedName>
</protein>
<evidence type="ECO:0000256" key="2">
    <source>
        <dbReference type="ARBA" id="ARBA00022490"/>
    </source>
</evidence>
<dbReference type="InterPro" id="IPR003761">
    <property type="entry name" value="Exonuc_VII_S"/>
</dbReference>
<keyword evidence="3" id="KW-0540">Nuclease</keyword>
<name>A0A0E9LXP3_9BACT</name>
<dbReference type="GO" id="GO:0009318">
    <property type="term" value="C:exodeoxyribonuclease VII complex"/>
    <property type="evidence" value="ECO:0007669"/>
    <property type="project" value="UniProtKB-UniRule"/>
</dbReference>
<dbReference type="NCBIfam" id="TIGR01280">
    <property type="entry name" value="xseB"/>
    <property type="match status" value="1"/>
</dbReference>
<dbReference type="SUPFAM" id="SSF116842">
    <property type="entry name" value="XseB-like"/>
    <property type="match status" value="1"/>
</dbReference>
<keyword evidence="4" id="KW-0378">Hydrolase</keyword>
<dbReference type="STRING" id="1236989.JCM15548_12622"/>
<dbReference type="AlphaFoldDB" id="A0A0E9LXP3"/>
<sequence length="66" mass="7692">MTDKKISYGDAIIEIEEILGLMENEELDVDELSAKVKRVSELIRLCRKKLLQTEEEVEKVLKEIED</sequence>
<keyword evidence="7" id="KW-0175">Coiled coil</keyword>